<keyword evidence="1" id="KW-1133">Transmembrane helix</keyword>
<dbReference type="Proteomes" id="UP000298127">
    <property type="component" value="Unassembled WGS sequence"/>
</dbReference>
<comment type="caution">
    <text evidence="2">The sequence shown here is derived from an EMBL/GenBank/DDBJ whole genome shotgun (WGS) entry which is preliminary data.</text>
</comment>
<dbReference type="InterPro" id="IPR011726">
    <property type="entry name" value="KdpF"/>
</dbReference>
<feature type="transmembrane region" description="Helical" evidence="1">
    <location>
        <begin position="6"/>
        <end position="24"/>
    </location>
</feature>
<proteinExistence type="predicted"/>
<dbReference type="GO" id="GO:0008556">
    <property type="term" value="F:P-type potassium transmembrane transporter activity"/>
    <property type="evidence" value="ECO:0007669"/>
    <property type="project" value="InterPro"/>
</dbReference>
<name>A0A4Y9R3L0_9MICO</name>
<keyword evidence="1" id="KW-0472">Membrane</keyword>
<evidence type="ECO:0000256" key="1">
    <source>
        <dbReference type="SAM" id="Phobius"/>
    </source>
</evidence>
<reference evidence="2 3" key="1">
    <citation type="journal article" date="2018" name="J. Microbiol.">
        <title>Leifsonia flava sp. nov., a novel actinobacterium isolated from the rhizosphere of Aquilegia viridiflora.</title>
        <authorList>
            <person name="Cai Y."/>
            <person name="Tao W.Z."/>
            <person name="Ma Y.J."/>
            <person name="Cheng J."/>
            <person name="Zhang M.Y."/>
            <person name="Zhang Y.X."/>
        </authorList>
    </citation>
    <scope>NUCLEOTIDE SEQUENCE [LARGE SCALE GENOMIC DNA]</scope>
    <source>
        <strain evidence="2 3">SYP-B2174</strain>
    </source>
</reference>
<keyword evidence="1" id="KW-0812">Transmembrane</keyword>
<evidence type="ECO:0000313" key="3">
    <source>
        <dbReference type="Proteomes" id="UP000298127"/>
    </source>
</evidence>
<sequence>MIVVDILAGVLALAAVAYLLVALLRPERF</sequence>
<dbReference type="Pfam" id="PF09604">
    <property type="entry name" value="Potass_KdpF"/>
    <property type="match status" value="1"/>
</dbReference>
<organism evidence="2 3">
    <name type="scientific">Orlajensenia leifsoniae</name>
    <dbReference type="NCBI Taxonomy" id="2561933"/>
    <lineage>
        <taxon>Bacteria</taxon>
        <taxon>Bacillati</taxon>
        <taxon>Actinomycetota</taxon>
        <taxon>Actinomycetes</taxon>
        <taxon>Micrococcales</taxon>
        <taxon>Microbacteriaceae</taxon>
        <taxon>Orlajensenia</taxon>
    </lineage>
</organism>
<dbReference type="NCBIfam" id="TIGR02115">
    <property type="entry name" value="potass_kdpF"/>
    <property type="match status" value="1"/>
</dbReference>
<accession>A0A4Y9R3L0</accession>
<gene>
    <name evidence="2" type="primary">kdpF</name>
    <name evidence="2" type="ORF">E4M00_06755</name>
</gene>
<dbReference type="RefSeq" id="WP_135119661.1">
    <property type="nucleotide sequence ID" value="NZ_SPQZ01000002.1"/>
</dbReference>
<dbReference type="GO" id="GO:0005886">
    <property type="term" value="C:plasma membrane"/>
    <property type="evidence" value="ECO:0007669"/>
    <property type="project" value="InterPro"/>
</dbReference>
<keyword evidence="3" id="KW-1185">Reference proteome</keyword>
<dbReference type="EMBL" id="SPQZ01000002">
    <property type="protein sequence ID" value="TFV99191.1"/>
    <property type="molecule type" value="Genomic_DNA"/>
</dbReference>
<protein>
    <submittedName>
        <fullName evidence="2">K(+)-transporting ATPase subunit F</fullName>
    </submittedName>
</protein>
<evidence type="ECO:0000313" key="2">
    <source>
        <dbReference type="EMBL" id="TFV99191.1"/>
    </source>
</evidence>
<dbReference type="AlphaFoldDB" id="A0A4Y9R3L0"/>